<evidence type="ECO:0000313" key="5">
    <source>
        <dbReference type="EMBL" id="SHK67175.1"/>
    </source>
</evidence>
<keyword evidence="1" id="KW-0805">Transcription regulation</keyword>
<proteinExistence type="predicted"/>
<evidence type="ECO:0000313" key="6">
    <source>
        <dbReference type="Proteomes" id="UP000184474"/>
    </source>
</evidence>
<name>A0A1M6UD63_REIAG</name>
<dbReference type="InterPro" id="IPR009057">
    <property type="entry name" value="Homeodomain-like_sf"/>
</dbReference>
<dbReference type="PRINTS" id="PR00032">
    <property type="entry name" value="HTHARAC"/>
</dbReference>
<dbReference type="InterPro" id="IPR037923">
    <property type="entry name" value="HTH-like"/>
</dbReference>
<dbReference type="EMBL" id="FRAA01000007">
    <property type="protein sequence ID" value="SHK67175.1"/>
    <property type="molecule type" value="Genomic_DNA"/>
</dbReference>
<sequence>MTFVFIIAILMTKTSIQTKDKTEQGQFLKIAPFRKHIRKTDVHRHKNYFEIIFLSQGSGSHSIDHHSYPILGPTLFFMRRDQIHHWDIQSEPEGYVIIIKNDFVEESEDLALRKQLLALSQVSCLPVDDESIELHFRLLHLEFERTEKSQKAIIIHLLKALLAKAIDISDRTDSHTTHNSDLFQSFINLLETARPLINQVAHYADLLHTSPQNLNQTCRKAAEQSASELISSYIIGEAKRLLDYTSMSAAQVAYELGFKDPSHFSKYFKRQYQLTPQEYRRRKKA</sequence>
<evidence type="ECO:0000256" key="2">
    <source>
        <dbReference type="ARBA" id="ARBA00023125"/>
    </source>
</evidence>
<dbReference type="Pfam" id="PF02311">
    <property type="entry name" value="AraC_binding"/>
    <property type="match status" value="1"/>
</dbReference>
<dbReference type="GO" id="GO:0003700">
    <property type="term" value="F:DNA-binding transcription factor activity"/>
    <property type="evidence" value="ECO:0007669"/>
    <property type="project" value="InterPro"/>
</dbReference>
<evidence type="ECO:0000256" key="3">
    <source>
        <dbReference type="ARBA" id="ARBA00023163"/>
    </source>
</evidence>
<keyword evidence="2" id="KW-0238">DNA-binding</keyword>
<dbReference type="InterPro" id="IPR020449">
    <property type="entry name" value="Tscrpt_reg_AraC-type_HTH"/>
</dbReference>
<dbReference type="PANTHER" id="PTHR43280:SF32">
    <property type="entry name" value="TRANSCRIPTIONAL REGULATORY PROTEIN"/>
    <property type="match status" value="1"/>
</dbReference>
<reference evidence="6" key="1">
    <citation type="submission" date="2016-11" db="EMBL/GenBank/DDBJ databases">
        <authorList>
            <person name="Varghese N."/>
            <person name="Submissions S."/>
        </authorList>
    </citation>
    <scope>NUCLEOTIDE SEQUENCE [LARGE SCALE GENOMIC DNA]</scope>
    <source>
        <strain evidence="6">DSM 26134</strain>
    </source>
</reference>
<dbReference type="SMART" id="SM00342">
    <property type="entry name" value="HTH_ARAC"/>
    <property type="match status" value="1"/>
</dbReference>
<gene>
    <name evidence="5" type="ORF">SAMN04488028_10772</name>
</gene>
<dbReference type="Pfam" id="PF12833">
    <property type="entry name" value="HTH_18"/>
    <property type="match status" value="1"/>
</dbReference>
<dbReference type="SUPFAM" id="SSF51215">
    <property type="entry name" value="Regulatory protein AraC"/>
    <property type="match status" value="1"/>
</dbReference>
<feature type="domain" description="HTH araC/xylS-type" evidence="4">
    <location>
        <begin position="184"/>
        <end position="282"/>
    </location>
</feature>
<dbReference type="STRING" id="156994.SAMN04488028_10772"/>
<dbReference type="Gene3D" id="1.10.10.60">
    <property type="entry name" value="Homeodomain-like"/>
    <property type="match status" value="1"/>
</dbReference>
<keyword evidence="3" id="KW-0804">Transcription</keyword>
<dbReference type="PANTHER" id="PTHR43280">
    <property type="entry name" value="ARAC-FAMILY TRANSCRIPTIONAL REGULATOR"/>
    <property type="match status" value="1"/>
</dbReference>
<keyword evidence="6" id="KW-1185">Reference proteome</keyword>
<dbReference type="InterPro" id="IPR018060">
    <property type="entry name" value="HTH_AraC"/>
</dbReference>
<accession>A0A1M6UD63</accession>
<dbReference type="PROSITE" id="PS01124">
    <property type="entry name" value="HTH_ARAC_FAMILY_2"/>
    <property type="match status" value="1"/>
</dbReference>
<protein>
    <submittedName>
        <fullName evidence="5">AraC-like ligand binding domain-containing protein</fullName>
    </submittedName>
</protein>
<dbReference type="GO" id="GO:0043565">
    <property type="term" value="F:sequence-specific DNA binding"/>
    <property type="evidence" value="ECO:0007669"/>
    <property type="project" value="InterPro"/>
</dbReference>
<dbReference type="AlphaFoldDB" id="A0A1M6UD63"/>
<organism evidence="5 6">
    <name type="scientific">Reichenbachiella agariperforans</name>
    <dbReference type="NCBI Taxonomy" id="156994"/>
    <lineage>
        <taxon>Bacteria</taxon>
        <taxon>Pseudomonadati</taxon>
        <taxon>Bacteroidota</taxon>
        <taxon>Cytophagia</taxon>
        <taxon>Cytophagales</taxon>
        <taxon>Reichenbachiellaceae</taxon>
        <taxon>Reichenbachiella</taxon>
    </lineage>
</organism>
<evidence type="ECO:0000256" key="1">
    <source>
        <dbReference type="ARBA" id="ARBA00023015"/>
    </source>
</evidence>
<dbReference type="SUPFAM" id="SSF46689">
    <property type="entry name" value="Homeodomain-like"/>
    <property type="match status" value="1"/>
</dbReference>
<dbReference type="InterPro" id="IPR003313">
    <property type="entry name" value="AraC-bd"/>
</dbReference>
<dbReference type="Proteomes" id="UP000184474">
    <property type="component" value="Unassembled WGS sequence"/>
</dbReference>
<evidence type="ECO:0000259" key="4">
    <source>
        <dbReference type="PROSITE" id="PS01124"/>
    </source>
</evidence>